<dbReference type="SUPFAM" id="SSF55874">
    <property type="entry name" value="ATPase domain of HSP90 chaperone/DNA topoisomerase II/histidine kinase"/>
    <property type="match status" value="1"/>
</dbReference>
<evidence type="ECO:0000256" key="9">
    <source>
        <dbReference type="SAM" id="Phobius"/>
    </source>
</evidence>
<feature type="transmembrane region" description="Helical" evidence="9">
    <location>
        <begin position="15"/>
        <end position="35"/>
    </location>
</feature>
<keyword evidence="12" id="KW-1185">Reference proteome</keyword>
<dbReference type="EMBL" id="JAWCUD010000002">
    <property type="protein sequence ID" value="MDU0200984.1"/>
    <property type="molecule type" value="Genomic_DNA"/>
</dbReference>
<feature type="transmembrane region" description="Helical" evidence="9">
    <location>
        <begin position="196"/>
        <end position="212"/>
    </location>
</feature>
<dbReference type="CDD" id="cd16917">
    <property type="entry name" value="HATPase_UhpB-NarQ-NarX-like"/>
    <property type="match status" value="1"/>
</dbReference>
<feature type="transmembrane region" description="Helical" evidence="9">
    <location>
        <begin position="165"/>
        <end position="184"/>
    </location>
</feature>
<feature type="transmembrane region" description="Helical" evidence="9">
    <location>
        <begin position="109"/>
        <end position="129"/>
    </location>
</feature>
<dbReference type="InterPro" id="IPR005467">
    <property type="entry name" value="His_kinase_dom"/>
</dbReference>
<organism evidence="11 12">
    <name type="scientific">Paenibacillus violae</name>
    <dbReference type="NCBI Taxonomy" id="3077234"/>
    <lineage>
        <taxon>Bacteria</taxon>
        <taxon>Bacillati</taxon>
        <taxon>Bacillota</taxon>
        <taxon>Bacilli</taxon>
        <taxon>Bacillales</taxon>
        <taxon>Paenibacillaceae</taxon>
        <taxon>Paenibacillus</taxon>
    </lineage>
</organism>
<dbReference type="PANTHER" id="PTHR24421:SF10">
    <property type="entry name" value="NITRATE_NITRITE SENSOR PROTEIN NARQ"/>
    <property type="match status" value="1"/>
</dbReference>
<feature type="transmembrane region" description="Helical" evidence="9">
    <location>
        <begin position="75"/>
        <end position="97"/>
    </location>
</feature>
<accession>A0ABU3R9M6</accession>
<keyword evidence="9" id="KW-0812">Transmembrane</keyword>
<dbReference type="EC" id="2.7.13.3" evidence="2"/>
<dbReference type="InterPro" id="IPR003594">
    <property type="entry name" value="HATPase_dom"/>
</dbReference>
<evidence type="ECO:0000256" key="1">
    <source>
        <dbReference type="ARBA" id="ARBA00000085"/>
    </source>
</evidence>
<dbReference type="Gene3D" id="3.30.565.10">
    <property type="entry name" value="Histidine kinase-like ATPase, C-terminal domain"/>
    <property type="match status" value="1"/>
</dbReference>
<evidence type="ECO:0000313" key="11">
    <source>
        <dbReference type="EMBL" id="MDU0200984.1"/>
    </source>
</evidence>
<evidence type="ECO:0000256" key="5">
    <source>
        <dbReference type="ARBA" id="ARBA00022741"/>
    </source>
</evidence>
<dbReference type="GO" id="GO:0016301">
    <property type="term" value="F:kinase activity"/>
    <property type="evidence" value="ECO:0007669"/>
    <property type="project" value="UniProtKB-KW"/>
</dbReference>
<comment type="caution">
    <text evidence="11">The sequence shown here is derived from an EMBL/GenBank/DDBJ whole genome shotgun (WGS) entry which is preliminary data.</text>
</comment>
<feature type="domain" description="Histidine kinase" evidence="10">
    <location>
        <begin position="508"/>
        <end position="712"/>
    </location>
</feature>
<dbReference type="InterPro" id="IPR036890">
    <property type="entry name" value="HATPase_C_sf"/>
</dbReference>
<dbReference type="PROSITE" id="PS50109">
    <property type="entry name" value="HIS_KIN"/>
    <property type="match status" value="1"/>
</dbReference>
<evidence type="ECO:0000256" key="8">
    <source>
        <dbReference type="ARBA" id="ARBA00023012"/>
    </source>
</evidence>
<feature type="transmembrane region" description="Helical" evidence="9">
    <location>
        <begin position="141"/>
        <end position="158"/>
    </location>
</feature>
<dbReference type="InterPro" id="IPR050482">
    <property type="entry name" value="Sensor_HK_TwoCompSys"/>
</dbReference>
<feature type="transmembrane region" description="Helical" evidence="9">
    <location>
        <begin position="330"/>
        <end position="351"/>
    </location>
</feature>
<protein>
    <recommendedName>
        <fullName evidence="2">histidine kinase</fullName>
        <ecNumber evidence="2">2.7.13.3</ecNumber>
    </recommendedName>
</protein>
<feature type="transmembrane region" description="Helical" evidence="9">
    <location>
        <begin position="232"/>
        <end position="252"/>
    </location>
</feature>
<name>A0ABU3R9M6_9BACL</name>
<dbReference type="Pfam" id="PF02518">
    <property type="entry name" value="HATPase_c"/>
    <property type="match status" value="1"/>
</dbReference>
<evidence type="ECO:0000259" key="10">
    <source>
        <dbReference type="PROSITE" id="PS50109"/>
    </source>
</evidence>
<keyword evidence="7" id="KW-0067">ATP-binding</keyword>
<evidence type="ECO:0000256" key="3">
    <source>
        <dbReference type="ARBA" id="ARBA00022553"/>
    </source>
</evidence>
<gene>
    <name evidence="11" type="ORF">RQP52_07770</name>
</gene>
<keyword evidence="5" id="KW-0547">Nucleotide-binding</keyword>
<keyword evidence="4" id="KW-0808">Transferase</keyword>
<keyword evidence="9" id="KW-1133">Transmembrane helix</keyword>
<dbReference type="Pfam" id="PF07730">
    <property type="entry name" value="HisKA_3"/>
    <property type="match status" value="1"/>
</dbReference>
<dbReference type="Gene3D" id="1.20.5.1930">
    <property type="match status" value="1"/>
</dbReference>
<dbReference type="SUPFAM" id="SSF55781">
    <property type="entry name" value="GAF domain-like"/>
    <property type="match status" value="1"/>
</dbReference>
<comment type="catalytic activity">
    <reaction evidence="1">
        <text>ATP + protein L-histidine = ADP + protein N-phospho-L-histidine.</text>
        <dbReference type="EC" id="2.7.13.3"/>
    </reaction>
</comment>
<evidence type="ECO:0000256" key="7">
    <source>
        <dbReference type="ARBA" id="ARBA00022840"/>
    </source>
</evidence>
<evidence type="ECO:0000313" key="12">
    <source>
        <dbReference type="Proteomes" id="UP001260980"/>
    </source>
</evidence>
<dbReference type="SMART" id="SM00387">
    <property type="entry name" value="HATPase_c"/>
    <property type="match status" value="1"/>
</dbReference>
<reference evidence="11 12" key="1">
    <citation type="submission" date="2023-10" db="EMBL/GenBank/DDBJ databases">
        <title>Paenibacillus strain PFR10 Genome sequencing and assembly.</title>
        <authorList>
            <person name="Kim I."/>
        </authorList>
    </citation>
    <scope>NUCLEOTIDE SEQUENCE [LARGE SCALE GENOMIC DNA]</scope>
    <source>
        <strain evidence="11 12">PFR10</strain>
    </source>
</reference>
<dbReference type="RefSeq" id="WP_315950635.1">
    <property type="nucleotide sequence ID" value="NZ_JAWCUD010000002.1"/>
</dbReference>
<dbReference type="InterPro" id="IPR011712">
    <property type="entry name" value="Sig_transdc_His_kin_sub3_dim/P"/>
</dbReference>
<proteinExistence type="predicted"/>
<keyword evidence="8" id="KW-0902">Two-component regulatory system</keyword>
<keyword evidence="3" id="KW-0597">Phosphoprotein</keyword>
<dbReference type="Proteomes" id="UP001260980">
    <property type="component" value="Unassembled WGS sequence"/>
</dbReference>
<feature type="transmembrane region" description="Helical" evidence="9">
    <location>
        <begin position="299"/>
        <end position="324"/>
    </location>
</feature>
<evidence type="ECO:0000256" key="2">
    <source>
        <dbReference type="ARBA" id="ARBA00012438"/>
    </source>
</evidence>
<keyword evidence="6 11" id="KW-0418">Kinase</keyword>
<dbReference type="PANTHER" id="PTHR24421">
    <property type="entry name" value="NITRATE/NITRITE SENSOR PROTEIN NARX-RELATED"/>
    <property type="match status" value="1"/>
</dbReference>
<evidence type="ECO:0000256" key="4">
    <source>
        <dbReference type="ARBA" id="ARBA00022679"/>
    </source>
</evidence>
<sequence length="717" mass="80037">MRLLRMKLSSQMERLLQVLMVAISAIFVIFFISSISGYYETLRDQCILQSCGRSAPVPPTTLEVLNKYGLTVDSYAAALVAIDSGLAFLFYTGAGIILWKSRREMMGKLAMLALVAYGTTFPSLVYIASEGSKALQRWPDAISTIGWLTLFLFFLLFPSGKLTPFWTLFVWIPFSLLQIASFLFPDTGIDLQQWSSTARFLYYLTAIGSMIYSQIYRYRKVSNSEQKQQTKWVVYGVTISFLGFFGIGAFFVSDAAFSPISYMYLTIALHIFVSIIPLTLAFAVLRHRLWDIDPLVNRTLVYGVLSLAIVLVYSASVLYLSSVFRTEKSYIISLIATSIVAILFAPLKQWLQRIVNRLMKGRHDDPFAVLVELGDSLIKPMAPEKVLDAVARSIQDALRLPHVSISIGMNGQETMAISVGEKKYDLHVFPLIHSGEELGSLWLSSRSPGEAFSSEDSRLLDVLLRQAVPIAKNIKMTAGMKLLAKDLQESRERLVLAREEERRQIRRNLHDELAPRLMSLAFNAAAAEQYIRKSPDTAIELLGELRQVIRTTVNEIRTMVHDLRPPTLDEFGLLGSIEARIDEILKTSSQMAATRNHDPIRVNLHVLEELPALPAAVEVAAYRIVTESLVNVIKHAEAKACDVYIRLTPAQELQVEVIDNGKGIPIPIKPSVNGGIGLTSIRERAGEIGGQCLIERMESGGTRVMALLPLLRGEEIK</sequence>
<feature type="transmembrane region" description="Helical" evidence="9">
    <location>
        <begin position="264"/>
        <end position="287"/>
    </location>
</feature>
<keyword evidence="9" id="KW-0472">Membrane</keyword>
<evidence type="ECO:0000256" key="6">
    <source>
        <dbReference type="ARBA" id="ARBA00022777"/>
    </source>
</evidence>